<dbReference type="HAMAP" id="MF_00112">
    <property type="entry name" value="GGGP_HepGP_synthase"/>
    <property type="match status" value="1"/>
</dbReference>
<dbReference type="GO" id="GO:0046474">
    <property type="term" value="P:glycerophospholipid biosynthetic process"/>
    <property type="evidence" value="ECO:0007669"/>
    <property type="project" value="UniProtKB-UniRule"/>
</dbReference>
<comment type="subcellular location">
    <subcellularLocation>
        <location evidence="10">Cytoplasm</location>
    </subcellularLocation>
</comment>
<feature type="binding site" evidence="10">
    <location>
        <position position="55"/>
    </location>
    <ligand>
        <name>Mg(2+)</name>
        <dbReference type="ChEBI" id="CHEBI:18420"/>
    </ligand>
</feature>
<dbReference type="AlphaFoldDB" id="A0A7C0TYV8"/>
<dbReference type="InterPro" id="IPR008205">
    <property type="entry name" value="GGGP_HepGP_synthase"/>
</dbReference>
<dbReference type="GO" id="GO:0000107">
    <property type="term" value="F:imidazoleglycerol-phosphate synthase activity"/>
    <property type="evidence" value="ECO:0007669"/>
    <property type="project" value="TreeGrafter"/>
</dbReference>
<dbReference type="Pfam" id="PF01884">
    <property type="entry name" value="PcrB"/>
    <property type="match status" value="1"/>
</dbReference>
<dbReference type="Proteomes" id="UP000886210">
    <property type="component" value="Unassembled WGS sequence"/>
</dbReference>
<gene>
    <name evidence="11" type="ORF">ENF72_02485</name>
</gene>
<evidence type="ECO:0000256" key="4">
    <source>
        <dbReference type="ARBA" id="ARBA00022723"/>
    </source>
</evidence>
<dbReference type="GO" id="GO:0005737">
    <property type="term" value="C:cytoplasm"/>
    <property type="evidence" value="ECO:0007669"/>
    <property type="project" value="UniProtKB-SubCell"/>
</dbReference>
<dbReference type="PANTHER" id="PTHR21235:SF22">
    <property type="entry name" value="GERANYLGERANYLGLYCERYL PHOSPHATE SYNTHASE"/>
    <property type="match status" value="1"/>
</dbReference>
<dbReference type="InterPro" id="IPR038597">
    <property type="entry name" value="GGGP/HepGP_synthase_sf"/>
</dbReference>
<evidence type="ECO:0000256" key="5">
    <source>
        <dbReference type="ARBA" id="ARBA00022842"/>
    </source>
</evidence>
<evidence type="ECO:0000256" key="9">
    <source>
        <dbReference type="ARBA" id="ARBA00047288"/>
    </source>
</evidence>
<dbReference type="NCBIfam" id="TIGR01769">
    <property type="entry name" value="GGGP"/>
    <property type="match status" value="1"/>
</dbReference>
<evidence type="ECO:0000256" key="10">
    <source>
        <dbReference type="HAMAP-Rule" id="MF_00112"/>
    </source>
</evidence>
<dbReference type="FunFam" id="3.20.20.390:FF:000001">
    <property type="entry name" value="Heptaprenylglyceryl phosphate synthase"/>
    <property type="match status" value="1"/>
</dbReference>
<dbReference type="GO" id="GO:0000287">
    <property type="term" value="F:magnesium ion binding"/>
    <property type="evidence" value="ECO:0007669"/>
    <property type="project" value="UniProtKB-UniRule"/>
</dbReference>
<feature type="binding site" evidence="10">
    <location>
        <begin position="174"/>
        <end position="180"/>
    </location>
    <ligand>
        <name>sn-glycerol 1-phosphate</name>
        <dbReference type="ChEBI" id="CHEBI:57685"/>
    </ligand>
</feature>
<keyword evidence="4 10" id="KW-0479">Metal-binding</keyword>
<organism evidence="11">
    <name type="scientific">Thermococcus litoralis</name>
    <dbReference type="NCBI Taxonomy" id="2265"/>
    <lineage>
        <taxon>Archaea</taxon>
        <taxon>Methanobacteriati</taxon>
        <taxon>Methanobacteriota</taxon>
        <taxon>Thermococci</taxon>
        <taxon>Thermococcales</taxon>
        <taxon>Thermococcaceae</taxon>
        <taxon>Thermococcus</taxon>
    </lineage>
</organism>
<evidence type="ECO:0000256" key="1">
    <source>
        <dbReference type="ARBA" id="ARBA00022490"/>
    </source>
</evidence>
<feature type="binding site" evidence="10">
    <location>
        <position position="26"/>
    </location>
    <ligand>
        <name>Mg(2+)</name>
        <dbReference type="ChEBI" id="CHEBI:18420"/>
    </ligand>
</feature>
<dbReference type="SUPFAM" id="SSF51395">
    <property type="entry name" value="FMN-linked oxidoreductases"/>
    <property type="match status" value="1"/>
</dbReference>
<evidence type="ECO:0000256" key="2">
    <source>
        <dbReference type="ARBA" id="ARBA00022516"/>
    </source>
</evidence>
<evidence type="ECO:0000313" key="11">
    <source>
        <dbReference type="EMBL" id="HDD31477.1"/>
    </source>
</evidence>
<comment type="similarity">
    <text evidence="10">Belongs to the GGGP/HepGP synthase family. Group II subfamily.</text>
</comment>
<keyword evidence="2 10" id="KW-0444">Lipid biosynthesis</keyword>
<keyword evidence="5 10" id="KW-0460">Magnesium</keyword>
<feature type="binding site" evidence="10">
    <location>
        <begin position="205"/>
        <end position="206"/>
    </location>
    <ligand>
        <name>sn-glycerol 1-phosphate</name>
        <dbReference type="ChEBI" id="CHEBI:57685"/>
    </ligand>
</feature>
<keyword evidence="7 10" id="KW-0594">Phospholipid biosynthesis</keyword>
<dbReference type="NCBIfam" id="TIGR01768">
    <property type="entry name" value="GGGP-family"/>
    <property type="match status" value="1"/>
</dbReference>
<keyword evidence="3 10" id="KW-0808">Transferase</keyword>
<keyword evidence="8 10" id="KW-1208">Phospholipid metabolism</keyword>
<comment type="pathway">
    <text evidence="10">Membrane lipid metabolism; glycerophospholipid metabolism.</text>
</comment>
<keyword evidence="6 10" id="KW-0443">Lipid metabolism</keyword>
<evidence type="ECO:0000256" key="7">
    <source>
        <dbReference type="ARBA" id="ARBA00023209"/>
    </source>
</evidence>
<comment type="function">
    <text evidence="10">Prenyltransferase that catalyzes the transfer of the geranylgeranyl moiety of geranylgeranyl diphosphate (GGPP) to the C3 hydroxyl of sn-glycerol-1-phosphate (G1P). This reaction is the first ether-bond-formation step in the biosynthesis of archaeal membrane lipids.</text>
</comment>
<sequence>MLRIGKVESYIHEKLEKEKLHFVLLDPDDVSPNVAGKLAKMSEEVGVDAIMVGGSTGAEGEVLDEVVRSIKESSSLPVILFPGSHGGISKYADAIFFMSLLNSRNPFFITGAQALGAFAVKRYGIEPIPMAYLIIEPGETAGWISDAKPIPRHKPKIAAAYALAGQYMGMRLVYLEAGSGAQKHVPNEMIKVVKAAIEVPLIVGGGIRSYEDAKEVAMAGADIIVTGTAIEKAGSLEEARKRLKNIIKGIKEVNP</sequence>
<dbReference type="PANTHER" id="PTHR21235">
    <property type="entry name" value="IMIDAZOLE GLYCEROL PHOSPHATE SYNTHASE SUBUNIT HISF/H IGP SYNTHASE SUBUNIT HISF/H"/>
    <property type="match status" value="1"/>
</dbReference>
<accession>A0A7C0TYV8</accession>
<name>A0A7C0TYV8_THELI</name>
<dbReference type="GO" id="GO:0047294">
    <property type="term" value="F:phosphoglycerol geranylgeranyltransferase activity"/>
    <property type="evidence" value="ECO:0007669"/>
    <property type="project" value="UniProtKB-UniRule"/>
</dbReference>
<comment type="caution">
    <text evidence="10">Lacks conserved residue(s) required for the propagation of feature annotation.</text>
</comment>
<reference evidence="11" key="1">
    <citation type="journal article" date="2020" name="mSystems">
        <title>Genome- and Community-Level Interaction Insights into Carbon Utilization and Element Cycling Functions of Hydrothermarchaeota in Hydrothermal Sediment.</title>
        <authorList>
            <person name="Zhou Z."/>
            <person name="Liu Y."/>
            <person name="Xu W."/>
            <person name="Pan J."/>
            <person name="Luo Z.H."/>
            <person name="Li M."/>
        </authorList>
    </citation>
    <scope>NUCLEOTIDE SEQUENCE [LARGE SCALE GENOMIC DNA]</scope>
    <source>
        <strain evidence="11">HyVt-151</strain>
    </source>
</reference>
<comment type="cofactor">
    <cofactor evidence="10">
        <name>Mg(2+)</name>
        <dbReference type="ChEBI" id="CHEBI:18420"/>
    </cofactor>
</comment>
<dbReference type="InterPro" id="IPR050064">
    <property type="entry name" value="IGPS_HisA/HisF"/>
</dbReference>
<evidence type="ECO:0000256" key="6">
    <source>
        <dbReference type="ARBA" id="ARBA00023098"/>
    </source>
</evidence>
<dbReference type="Gene3D" id="3.20.20.390">
    <property type="entry name" value="FMN-linked oxidoreductases"/>
    <property type="match status" value="1"/>
</dbReference>
<dbReference type="InterPro" id="IPR010946">
    <property type="entry name" value="GGGP_synth"/>
</dbReference>
<dbReference type="EMBL" id="DQYG01000110">
    <property type="protein sequence ID" value="HDD31477.1"/>
    <property type="molecule type" value="Genomic_DNA"/>
</dbReference>
<proteinExistence type="inferred from homology"/>
<dbReference type="EC" id="2.5.1.41" evidence="10"/>
<dbReference type="UniPathway" id="UPA00940"/>
<evidence type="ECO:0000256" key="8">
    <source>
        <dbReference type="ARBA" id="ARBA00023264"/>
    </source>
</evidence>
<feature type="binding site" evidence="10">
    <location>
        <begin position="227"/>
        <end position="228"/>
    </location>
    <ligand>
        <name>sn-glycerol 1-phosphate</name>
        <dbReference type="ChEBI" id="CHEBI:57685"/>
    </ligand>
</feature>
<protein>
    <recommendedName>
        <fullName evidence="10">Geranylgeranylglyceryl phosphate synthase</fullName>
        <shortName evidence="10">GGGP synthase</shortName>
        <shortName evidence="10">GGGPS</shortName>
        <ecNumber evidence="10">2.5.1.41</ecNumber>
    </recommendedName>
    <alternativeName>
        <fullName evidence="10">(S)-3-O-geranylgeranylglyceryl phosphate synthase</fullName>
    </alternativeName>
    <alternativeName>
        <fullName evidence="10">Phosphoglycerol geranylgeranyltransferase</fullName>
    </alternativeName>
</protein>
<comment type="catalytic activity">
    <reaction evidence="9 10">
        <text>sn-glycerol 1-phosphate + (2E,6E,10E)-geranylgeranyl diphosphate = sn-3-O-(geranylgeranyl)glycerol 1-phosphate + diphosphate</text>
        <dbReference type="Rhea" id="RHEA:23404"/>
        <dbReference type="ChEBI" id="CHEBI:33019"/>
        <dbReference type="ChEBI" id="CHEBI:57677"/>
        <dbReference type="ChEBI" id="CHEBI:57685"/>
        <dbReference type="ChEBI" id="CHEBI:58756"/>
        <dbReference type="EC" id="2.5.1.41"/>
    </reaction>
</comment>
<evidence type="ECO:0000256" key="3">
    <source>
        <dbReference type="ARBA" id="ARBA00022679"/>
    </source>
</evidence>
<comment type="caution">
    <text evidence="11">The sequence shown here is derived from an EMBL/GenBank/DDBJ whole genome shotgun (WGS) entry which is preliminary data.</text>
</comment>
<keyword evidence="1 10" id="KW-0963">Cytoplasm</keyword>
<dbReference type="CDD" id="cd02812">
    <property type="entry name" value="PcrB_like"/>
    <property type="match status" value="1"/>
</dbReference>
<dbReference type="NCBIfam" id="NF003198">
    <property type="entry name" value="PRK04169.1-2"/>
    <property type="match status" value="1"/>
</dbReference>